<dbReference type="InterPro" id="IPR001610">
    <property type="entry name" value="PAC"/>
</dbReference>
<dbReference type="OrthoDB" id="9792869at2"/>
<sequence>MKTWSVESLCLTVAAIVLILASVVALIALSDAHAVPRWLFSLTIALAGAALVVSLRIRALAMARNTAQSRYRHFIDTAHEGVWTLDKESNTTFANARLAQMFGATPGTLVGRSMRDFLGDNPRRDLDEMISTDAAHVGFTHDLSYRRVDGSIGWAIVSGRPMLGDDGVAEGTLLMLTDITERKAAELELAAVQIGLEVRIRMRTAELERSNAQLRIEVAERQMAENALAESFRELRQLSSHLETIKEEERKRIAKGIHDELGQNLMALKIDVEMLHARAGQRHPLLKRKVGDVLDTIDLTIRSVRAIMNDLHPSTLELGLPAAAEWLVQQFEKRSGIATSLTVSEGEGPPPDSHRTEVIFRIIQECLLNILRHAKATHVDVGLEIGMEYLTITIVDNGVGMGPGDAAKVASFGLRGIRERVDVFGGQMVIDSRPGGGTTLAMMIPLESHETEAGLA</sequence>
<keyword evidence="5" id="KW-0472">Membrane</keyword>
<dbReference type="GO" id="GO:0046983">
    <property type="term" value="F:protein dimerization activity"/>
    <property type="evidence" value="ECO:0007669"/>
    <property type="project" value="InterPro"/>
</dbReference>
<evidence type="ECO:0000256" key="5">
    <source>
        <dbReference type="SAM" id="Phobius"/>
    </source>
</evidence>
<dbReference type="PROSITE" id="PS50109">
    <property type="entry name" value="HIS_KIN"/>
    <property type="match status" value="1"/>
</dbReference>
<evidence type="ECO:0000259" key="8">
    <source>
        <dbReference type="PROSITE" id="PS50113"/>
    </source>
</evidence>
<dbReference type="Proteomes" id="UP000229897">
    <property type="component" value="Chromosome"/>
</dbReference>
<evidence type="ECO:0008006" key="11">
    <source>
        <dbReference type="Google" id="ProtNLM"/>
    </source>
</evidence>
<evidence type="ECO:0000256" key="3">
    <source>
        <dbReference type="ARBA" id="ARBA00023012"/>
    </source>
</evidence>
<evidence type="ECO:0000256" key="2">
    <source>
        <dbReference type="ARBA" id="ARBA00022777"/>
    </source>
</evidence>
<keyword evidence="2" id="KW-0418">Kinase</keyword>
<feature type="domain" description="Histidine kinase" evidence="6">
    <location>
        <begin position="256"/>
        <end position="448"/>
    </location>
</feature>
<reference evidence="9" key="1">
    <citation type="submission" date="2017-10" db="EMBL/GenBank/DDBJ databases">
        <title>Massilia psychrophilum sp. nov., a novel purple-pigmented bacterium isolated from Tianshan glacier, Xinjiang Municipality, China.</title>
        <authorList>
            <person name="Wang H."/>
        </authorList>
    </citation>
    <scope>NUCLEOTIDE SEQUENCE [LARGE SCALE GENOMIC DNA]</scope>
    <source>
        <strain evidence="9">B2</strain>
    </source>
</reference>
<protein>
    <recommendedName>
        <fullName evidence="11">Histidine kinase</fullName>
    </recommendedName>
</protein>
<organism evidence="9 10">
    <name type="scientific">Massilia violaceinigra</name>
    <dbReference type="NCBI Taxonomy" id="2045208"/>
    <lineage>
        <taxon>Bacteria</taxon>
        <taxon>Pseudomonadati</taxon>
        <taxon>Pseudomonadota</taxon>
        <taxon>Betaproteobacteria</taxon>
        <taxon>Burkholderiales</taxon>
        <taxon>Oxalobacteraceae</taxon>
        <taxon>Telluria group</taxon>
        <taxon>Massilia</taxon>
    </lineage>
</organism>
<dbReference type="InterPro" id="IPR005467">
    <property type="entry name" value="His_kinase_dom"/>
</dbReference>
<dbReference type="GO" id="GO:0016020">
    <property type="term" value="C:membrane"/>
    <property type="evidence" value="ECO:0007669"/>
    <property type="project" value="InterPro"/>
</dbReference>
<evidence type="ECO:0000313" key="9">
    <source>
        <dbReference type="EMBL" id="ATQ78094.1"/>
    </source>
</evidence>
<dbReference type="InterPro" id="IPR003594">
    <property type="entry name" value="HATPase_dom"/>
</dbReference>
<dbReference type="NCBIfam" id="TIGR00229">
    <property type="entry name" value="sensory_box"/>
    <property type="match status" value="1"/>
</dbReference>
<dbReference type="InterPro" id="IPR000014">
    <property type="entry name" value="PAS"/>
</dbReference>
<dbReference type="SUPFAM" id="SSF55874">
    <property type="entry name" value="ATPase domain of HSP90 chaperone/DNA topoisomerase II/histidine kinase"/>
    <property type="match status" value="1"/>
</dbReference>
<keyword evidence="4" id="KW-0175">Coiled coil</keyword>
<accession>A0A2D2DT02</accession>
<keyword evidence="1" id="KW-0808">Transferase</keyword>
<dbReference type="Gene3D" id="3.30.450.20">
    <property type="entry name" value="PAS domain"/>
    <property type="match status" value="1"/>
</dbReference>
<dbReference type="SMART" id="SM00091">
    <property type="entry name" value="PAS"/>
    <property type="match status" value="1"/>
</dbReference>
<keyword evidence="5" id="KW-1133">Transmembrane helix</keyword>
<dbReference type="CDD" id="cd00130">
    <property type="entry name" value="PAS"/>
    <property type="match status" value="1"/>
</dbReference>
<dbReference type="Gene3D" id="3.30.565.10">
    <property type="entry name" value="Histidine kinase-like ATPase, C-terminal domain"/>
    <property type="match status" value="1"/>
</dbReference>
<dbReference type="SMART" id="SM00086">
    <property type="entry name" value="PAC"/>
    <property type="match status" value="1"/>
</dbReference>
<dbReference type="EMBL" id="CP024608">
    <property type="protein sequence ID" value="ATQ78094.1"/>
    <property type="molecule type" value="Genomic_DNA"/>
</dbReference>
<dbReference type="SMART" id="SM00387">
    <property type="entry name" value="HATPase_c"/>
    <property type="match status" value="1"/>
</dbReference>
<feature type="transmembrane region" description="Helical" evidence="5">
    <location>
        <begin position="35"/>
        <end position="55"/>
    </location>
</feature>
<name>A0A2D2DT02_9BURK</name>
<evidence type="ECO:0000256" key="1">
    <source>
        <dbReference type="ARBA" id="ARBA00022679"/>
    </source>
</evidence>
<dbReference type="PROSITE" id="PS50113">
    <property type="entry name" value="PAC"/>
    <property type="match status" value="1"/>
</dbReference>
<dbReference type="InterPro" id="IPR011712">
    <property type="entry name" value="Sig_transdc_His_kin_sub3_dim/P"/>
</dbReference>
<dbReference type="Pfam" id="PF08448">
    <property type="entry name" value="PAS_4"/>
    <property type="match status" value="1"/>
</dbReference>
<keyword evidence="10" id="KW-1185">Reference proteome</keyword>
<evidence type="ECO:0000259" key="7">
    <source>
        <dbReference type="PROSITE" id="PS50112"/>
    </source>
</evidence>
<dbReference type="InterPro" id="IPR035965">
    <property type="entry name" value="PAS-like_dom_sf"/>
</dbReference>
<dbReference type="InterPro" id="IPR050482">
    <property type="entry name" value="Sensor_HK_TwoCompSys"/>
</dbReference>
<dbReference type="Pfam" id="PF02518">
    <property type="entry name" value="HATPase_c"/>
    <property type="match status" value="1"/>
</dbReference>
<feature type="domain" description="PAC" evidence="8">
    <location>
        <begin position="139"/>
        <end position="191"/>
    </location>
</feature>
<dbReference type="PROSITE" id="PS50112">
    <property type="entry name" value="PAS"/>
    <property type="match status" value="1"/>
</dbReference>
<dbReference type="InterPro" id="IPR013656">
    <property type="entry name" value="PAS_4"/>
</dbReference>
<dbReference type="InterPro" id="IPR000700">
    <property type="entry name" value="PAS-assoc_C"/>
</dbReference>
<evidence type="ECO:0000313" key="10">
    <source>
        <dbReference type="Proteomes" id="UP000229897"/>
    </source>
</evidence>
<keyword evidence="3" id="KW-0902">Two-component regulatory system</keyword>
<dbReference type="KEGG" id="mass:CR152_28975"/>
<dbReference type="PANTHER" id="PTHR24421">
    <property type="entry name" value="NITRATE/NITRITE SENSOR PROTEIN NARX-RELATED"/>
    <property type="match status" value="1"/>
</dbReference>
<gene>
    <name evidence="9" type="ORF">CR152_28975</name>
</gene>
<dbReference type="InterPro" id="IPR036890">
    <property type="entry name" value="HATPase_C_sf"/>
</dbReference>
<dbReference type="SUPFAM" id="SSF55785">
    <property type="entry name" value="PYP-like sensor domain (PAS domain)"/>
    <property type="match status" value="1"/>
</dbReference>
<dbReference type="Gene3D" id="1.20.5.1930">
    <property type="match status" value="1"/>
</dbReference>
<proteinExistence type="predicted"/>
<feature type="coiled-coil region" evidence="4">
    <location>
        <begin position="202"/>
        <end position="248"/>
    </location>
</feature>
<dbReference type="PANTHER" id="PTHR24421:SF58">
    <property type="entry name" value="SIGNAL TRANSDUCTION HISTIDINE-PROTEIN KINASE_PHOSPHATASE UHPB"/>
    <property type="match status" value="1"/>
</dbReference>
<dbReference type="GO" id="GO:0000155">
    <property type="term" value="F:phosphorelay sensor kinase activity"/>
    <property type="evidence" value="ECO:0007669"/>
    <property type="project" value="InterPro"/>
</dbReference>
<dbReference type="RefSeq" id="WP_099880815.1">
    <property type="nucleotide sequence ID" value="NZ_CP024608.1"/>
</dbReference>
<keyword evidence="5" id="KW-0812">Transmembrane</keyword>
<evidence type="ECO:0000259" key="6">
    <source>
        <dbReference type="PROSITE" id="PS50109"/>
    </source>
</evidence>
<dbReference type="CDD" id="cd16917">
    <property type="entry name" value="HATPase_UhpB-NarQ-NarX-like"/>
    <property type="match status" value="1"/>
</dbReference>
<evidence type="ECO:0000256" key="4">
    <source>
        <dbReference type="SAM" id="Coils"/>
    </source>
</evidence>
<feature type="domain" description="PAS" evidence="7">
    <location>
        <begin position="67"/>
        <end position="130"/>
    </location>
</feature>
<dbReference type="AlphaFoldDB" id="A0A2D2DT02"/>
<dbReference type="Pfam" id="PF07730">
    <property type="entry name" value="HisKA_3"/>
    <property type="match status" value="1"/>
</dbReference>